<comment type="caution">
    <text evidence="9">The sequence shown here is derived from an EMBL/GenBank/DDBJ whole genome shotgun (WGS) entry which is preliminary data.</text>
</comment>
<name>A0A815G853_9BILA</name>
<dbReference type="Pfam" id="PF03124">
    <property type="entry name" value="EXS"/>
    <property type="match status" value="1"/>
</dbReference>
<reference evidence="9" key="1">
    <citation type="submission" date="2021-02" db="EMBL/GenBank/DDBJ databases">
        <authorList>
            <person name="Nowell W R."/>
        </authorList>
    </citation>
    <scope>NUCLEOTIDE SEQUENCE</scope>
</reference>
<feature type="transmembrane region" description="Helical" evidence="6">
    <location>
        <begin position="530"/>
        <end position="548"/>
    </location>
</feature>
<accession>A0A815G853</accession>
<feature type="domain" description="EXS" evidence="7">
    <location>
        <begin position="457"/>
        <end position="664"/>
    </location>
</feature>
<feature type="transmembrane region" description="Helical" evidence="6">
    <location>
        <begin position="492"/>
        <end position="510"/>
    </location>
</feature>
<keyword evidence="5 6" id="KW-0472">Membrane</keyword>
<evidence type="ECO:0000256" key="2">
    <source>
        <dbReference type="ARBA" id="ARBA00009665"/>
    </source>
</evidence>
<evidence type="ECO:0008006" key="11">
    <source>
        <dbReference type="Google" id="ProtNLM"/>
    </source>
</evidence>
<feature type="transmembrane region" description="Helical" evidence="6">
    <location>
        <begin position="256"/>
        <end position="278"/>
    </location>
</feature>
<evidence type="ECO:0000256" key="5">
    <source>
        <dbReference type="ARBA" id="ARBA00023136"/>
    </source>
</evidence>
<dbReference type="Pfam" id="PF03105">
    <property type="entry name" value="SPX"/>
    <property type="match status" value="1"/>
</dbReference>
<evidence type="ECO:0000313" key="9">
    <source>
        <dbReference type="EMBL" id="CAF1335371.1"/>
    </source>
</evidence>
<gene>
    <name evidence="9" type="ORF">IZO911_LOCUS35923</name>
</gene>
<dbReference type="PROSITE" id="PS51380">
    <property type="entry name" value="EXS"/>
    <property type="match status" value="1"/>
</dbReference>
<protein>
    <recommendedName>
        <fullName evidence="11">Xenotropic and polytropic retrovirus receptor 1-like protein</fullName>
    </recommendedName>
</protein>
<evidence type="ECO:0000259" key="7">
    <source>
        <dbReference type="PROSITE" id="PS51380"/>
    </source>
</evidence>
<keyword evidence="3 6" id="KW-0812">Transmembrane</keyword>
<organism evidence="9 10">
    <name type="scientific">Adineta steineri</name>
    <dbReference type="NCBI Taxonomy" id="433720"/>
    <lineage>
        <taxon>Eukaryota</taxon>
        <taxon>Metazoa</taxon>
        <taxon>Spiralia</taxon>
        <taxon>Gnathifera</taxon>
        <taxon>Rotifera</taxon>
        <taxon>Eurotatoria</taxon>
        <taxon>Bdelloidea</taxon>
        <taxon>Adinetida</taxon>
        <taxon>Adinetidae</taxon>
        <taxon>Adineta</taxon>
    </lineage>
</organism>
<evidence type="ECO:0000256" key="6">
    <source>
        <dbReference type="SAM" id="Phobius"/>
    </source>
</evidence>
<dbReference type="EMBL" id="CAJNOE010000796">
    <property type="protein sequence ID" value="CAF1335371.1"/>
    <property type="molecule type" value="Genomic_DNA"/>
</dbReference>
<dbReference type="PANTHER" id="PTHR10783:SF103">
    <property type="entry name" value="SOLUTE CARRIER FAMILY 53 MEMBER 1"/>
    <property type="match status" value="1"/>
</dbReference>
<dbReference type="GO" id="GO:0005794">
    <property type="term" value="C:Golgi apparatus"/>
    <property type="evidence" value="ECO:0007669"/>
    <property type="project" value="TreeGrafter"/>
</dbReference>
<dbReference type="InterPro" id="IPR004331">
    <property type="entry name" value="SPX_dom"/>
</dbReference>
<comment type="similarity">
    <text evidence="2">Belongs to the SYG1 (TC 2.A.94) family.</text>
</comment>
<comment type="subcellular location">
    <subcellularLocation>
        <location evidence="1">Membrane</location>
        <topology evidence="1">Multi-pass membrane protein</topology>
    </subcellularLocation>
</comment>
<evidence type="ECO:0000256" key="3">
    <source>
        <dbReference type="ARBA" id="ARBA00022692"/>
    </source>
</evidence>
<dbReference type="GO" id="GO:0000822">
    <property type="term" value="F:inositol hexakisphosphate binding"/>
    <property type="evidence" value="ECO:0007669"/>
    <property type="project" value="TreeGrafter"/>
</dbReference>
<evidence type="ECO:0000256" key="1">
    <source>
        <dbReference type="ARBA" id="ARBA00004141"/>
    </source>
</evidence>
<evidence type="ECO:0000259" key="8">
    <source>
        <dbReference type="PROSITE" id="PS51382"/>
    </source>
</evidence>
<evidence type="ECO:0000256" key="4">
    <source>
        <dbReference type="ARBA" id="ARBA00022989"/>
    </source>
</evidence>
<dbReference type="PANTHER" id="PTHR10783">
    <property type="entry name" value="XENOTROPIC AND POLYTROPIC RETROVIRUS RECEPTOR 1-RELATED"/>
    <property type="match status" value="1"/>
</dbReference>
<feature type="transmembrane region" description="Helical" evidence="6">
    <location>
        <begin position="577"/>
        <end position="599"/>
    </location>
</feature>
<feature type="transmembrane region" description="Helical" evidence="6">
    <location>
        <begin position="298"/>
        <end position="318"/>
    </location>
</feature>
<dbReference type="GO" id="GO:0005886">
    <property type="term" value="C:plasma membrane"/>
    <property type="evidence" value="ECO:0007669"/>
    <property type="project" value="TreeGrafter"/>
</dbReference>
<feature type="transmembrane region" description="Helical" evidence="6">
    <location>
        <begin position="339"/>
        <end position="362"/>
    </location>
</feature>
<dbReference type="PROSITE" id="PS51382">
    <property type="entry name" value="SPX"/>
    <property type="match status" value="1"/>
</dbReference>
<dbReference type="Proteomes" id="UP000663860">
    <property type="component" value="Unassembled WGS sequence"/>
</dbReference>
<dbReference type="GO" id="GO:0016036">
    <property type="term" value="P:cellular response to phosphate starvation"/>
    <property type="evidence" value="ECO:0007669"/>
    <property type="project" value="TreeGrafter"/>
</dbReference>
<dbReference type="InterPro" id="IPR004342">
    <property type="entry name" value="EXS_C"/>
</dbReference>
<feature type="transmembrane region" description="Helical" evidence="6">
    <location>
        <begin position="368"/>
        <end position="390"/>
    </location>
</feature>
<sequence>MKFGEYLRKNLTSEWSSQYIQYEDMKEILYEFQSKAPLINEINQNLLRQQYFIDADQEFFQFCEKELTKINTFFAEKLAESLLRFDFLKNEFEYIERNGEDRHLTVINKLYKSDQSDLNLSNENNKMKLRESISKIRLKRFQKHEHIKLNDLKLGLSEFYLMLIILKNYQTLNFNGFCKILKKHDKLFETNRGYQWRMLYIGNAPFYKSIRVDELINEVENFYTNKLSNGNRSRAMERLRVPPLEEKHSSLVTFRLGISLGMILILIPLLILLTLLIYNNKSSKEIDWRAGLHLYRSSFLIIFHMILFGINVYGWSINGVNHILIFEIDPRNHLTYEQILEISTFLMVLWLISLNLFFLLFYYNIYPFIQPLCLTILLILILINPFKIFYKNSRYWFLKKLFRVFISPYYRVDFVDFWLADQFCSLEIIFFDLEYFICFYVNENNLISSQSIHSSVCNGSSQIILQSFFQFFPSWFRFAQCIRRYYSTKEKFPHLINAGKYFSTLFVIITNALRRFNNFDYHQNKYENPFLYLWILTSLISSIYKFIWDIKMDWGFFQKNSNEHKYLRQQIIYEKKIYYYVAILINFFFRFIWIINIFIHFNSLFGEYSDITGFSFAFIEIVRRFIWNYFRLENEHLNNCGQFRAVRDISIRPTHNFNQNNLQQNQNDNTIITINNEIPMTTMNHEQNLTNYSLIRRKTNAEEFIDEINNLLTNNIN</sequence>
<feature type="domain" description="SPX" evidence="8">
    <location>
        <begin position="1"/>
        <end position="198"/>
    </location>
</feature>
<evidence type="ECO:0000313" key="10">
    <source>
        <dbReference type="Proteomes" id="UP000663860"/>
    </source>
</evidence>
<dbReference type="AlphaFoldDB" id="A0A815G853"/>
<dbReference type="GO" id="GO:0006817">
    <property type="term" value="P:phosphate ion transport"/>
    <property type="evidence" value="ECO:0007669"/>
    <property type="project" value="TreeGrafter"/>
</dbReference>
<proteinExistence type="inferred from homology"/>
<keyword evidence="4 6" id="KW-1133">Transmembrane helix</keyword>